<keyword evidence="2" id="KW-0378">Hydrolase</keyword>
<reference evidence="7" key="1">
    <citation type="submission" date="2016-06" db="UniProtKB">
        <authorList>
            <consortium name="WormBaseParasite"/>
        </authorList>
    </citation>
    <scope>IDENTIFICATION</scope>
</reference>
<gene>
    <name evidence="5" type="ORF">NOO_LOCUS12812</name>
</gene>
<evidence type="ECO:0000256" key="2">
    <source>
        <dbReference type="ARBA" id="ARBA00022801"/>
    </source>
</evidence>
<dbReference type="PANTHER" id="PTHR10272">
    <property type="entry name" value="PLATELET-ACTIVATING FACTOR ACETYLHYDROLASE"/>
    <property type="match status" value="1"/>
</dbReference>
<dbReference type="OrthoDB" id="2363873at2759"/>
<keyword evidence="6" id="KW-1185">Reference proteome</keyword>
<dbReference type="Gene3D" id="3.40.50.1820">
    <property type="entry name" value="alpha/beta hydrolase"/>
    <property type="match status" value="1"/>
</dbReference>
<dbReference type="PANTHER" id="PTHR10272:SF0">
    <property type="entry name" value="PLATELET-ACTIVATING FACTOR ACETYLHYDROLASE"/>
    <property type="match status" value="1"/>
</dbReference>
<dbReference type="STRING" id="42157.A0A182EXB3"/>
<keyword evidence="4" id="KW-0443">Lipid metabolism</keyword>
<dbReference type="SUPFAM" id="SSF53474">
    <property type="entry name" value="alpha/beta-Hydrolases"/>
    <property type="match status" value="1"/>
</dbReference>
<dbReference type="Proteomes" id="UP000271087">
    <property type="component" value="Unassembled WGS sequence"/>
</dbReference>
<evidence type="ECO:0000313" key="7">
    <source>
        <dbReference type="WBParaSite" id="nOo.2.0.1.t12812-RA"/>
    </source>
</evidence>
<accession>A0A182EXB3</accession>
<evidence type="ECO:0000256" key="1">
    <source>
        <dbReference type="ARBA" id="ARBA00013201"/>
    </source>
</evidence>
<dbReference type="AlphaFoldDB" id="A0A182EXB3"/>
<proteinExistence type="predicted"/>
<dbReference type="InterPro" id="IPR029058">
    <property type="entry name" value="AB_hydrolase_fold"/>
</dbReference>
<organism evidence="7">
    <name type="scientific">Onchocerca ochengi</name>
    <name type="common">Filarial nematode worm</name>
    <dbReference type="NCBI Taxonomy" id="42157"/>
    <lineage>
        <taxon>Eukaryota</taxon>
        <taxon>Metazoa</taxon>
        <taxon>Ecdysozoa</taxon>
        <taxon>Nematoda</taxon>
        <taxon>Chromadorea</taxon>
        <taxon>Rhabditida</taxon>
        <taxon>Spirurina</taxon>
        <taxon>Spiruromorpha</taxon>
        <taxon>Filarioidea</taxon>
        <taxon>Onchocercidae</taxon>
        <taxon>Onchocerca</taxon>
    </lineage>
</organism>
<keyword evidence="3" id="KW-0442">Lipid degradation</keyword>
<evidence type="ECO:0000256" key="3">
    <source>
        <dbReference type="ARBA" id="ARBA00022963"/>
    </source>
</evidence>
<dbReference type="Pfam" id="PF03403">
    <property type="entry name" value="PAF-AH_p_II"/>
    <property type="match status" value="1"/>
</dbReference>
<dbReference type="GO" id="GO:0003847">
    <property type="term" value="F:1-alkyl-2-acetylglycerophosphocholine esterase activity"/>
    <property type="evidence" value="ECO:0007669"/>
    <property type="project" value="UniProtKB-EC"/>
</dbReference>
<sequence>LQKRVAECIKTLHILEELNLGQHNSDQQTGKKLLLGNDFAWSQFKGRLDTDRVFIAGHSFGGSTAIATAAALPTNISAAVLLDGWMFPIDKELLTRVRQSILFMNAEDFQSEESIKDMLQVVENSKHSVLLTL</sequence>
<evidence type="ECO:0000313" key="6">
    <source>
        <dbReference type="Proteomes" id="UP000271087"/>
    </source>
</evidence>
<dbReference type="EC" id="3.1.1.47" evidence="1"/>
<dbReference type="EMBL" id="UYRW01012125">
    <property type="protein sequence ID" value="VDN00073.1"/>
    <property type="molecule type" value="Genomic_DNA"/>
</dbReference>
<dbReference type="GO" id="GO:0016042">
    <property type="term" value="P:lipid catabolic process"/>
    <property type="evidence" value="ECO:0007669"/>
    <property type="project" value="UniProtKB-KW"/>
</dbReference>
<evidence type="ECO:0000256" key="4">
    <source>
        <dbReference type="ARBA" id="ARBA00023098"/>
    </source>
</evidence>
<reference evidence="5 6" key="2">
    <citation type="submission" date="2018-08" db="EMBL/GenBank/DDBJ databases">
        <authorList>
            <person name="Laetsch R D."/>
            <person name="Stevens L."/>
            <person name="Kumar S."/>
            <person name="Blaxter L. M."/>
        </authorList>
    </citation>
    <scope>NUCLEOTIDE SEQUENCE [LARGE SCALE GENOMIC DNA]</scope>
</reference>
<protein>
    <recommendedName>
        <fullName evidence="1">1-alkyl-2-acetylglycerophosphocholine esterase</fullName>
        <ecNumber evidence="1">3.1.1.47</ecNumber>
    </recommendedName>
</protein>
<dbReference type="WBParaSite" id="nOo.2.0.1.t12812-RA">
    <property type="protein sequence ID" value="nOo.2.0.1.t12812-RA"/>
    <property type="gene ID" value="nOo.2.0.1.g12812"/>
</dbReference>
<name>A0A182EXB3_ONCOC</name>
<evidence type="ECO:0000313" key="5">
    <source>
        <dbReference type="EMBL" id="VDN00073.1"/>
    </source>
</evidence>